<protein>
    <recommendedName>
        <fullName evidence="3">Cytokinin riboside 5'-monophosphate phosphoribohydrolase</fullName>
        <ecNumber evidence="3">3.2.2.n1</ecNumber>
    </recommendedName>
</protein>
<reference evidence="4 5" key="1">
    <citation type="submission" date="2024-09" db="EMBL/GenBank/DDBJ databases">
        <authorList>
            <person name="Sun Q."/>
            <person name="Mori K."/>
        </authorList>
    </citation>
    <scope>NUCLEOTIDE SEQUENCE [LARGE SCALE GENOMIC DNA]</scope>
    <source>
        <strain evidence="4 5">ATCC 51272</strain>
    </source>
</reference>
<name>A0ABV5ZLJ4_9BACT</name>
<dbReference type="SUPFAM" id="SSF102405">
    <property type="entry name" value="MCP/YpsA-like"/>
    <property type="match status" value="1"/>
</dbReference>
<evidence type="ECO:0000313" key="5">
    <source>
        <dbReference type="Proteomes" id="UP001589688"/>
    </source>
</evidence>
<dbReference type="PANTHER" id="PTHR31223:SF70">
    <property type="entry name" value="LOG FAMILY PROTEIN YJL055W"/>
    <property type="match status" value="1"/>
</dbReference>
<accession>A0ABV5ZLJ4</accession>
<dbReference type="InterPro" id="IPR031100">
    <property type="entry name" value="LOG_fam"/>
</dbReference>
<sequence>MKIGIFCSANDNIDPDFFKLTAELGRWVGEQGHTLVFGGSNQGLMECIGRAAHEAGAQTVGVVPRILEAGGRVSDSVDVNIACDNLSDRKELILARSDVFVALPGGIGTLDEVFTVAAAHTIGYHRKRVVLYNMKGFWDRAIDMLDDLQCRGFIRGRWTDFITVADSLDEVVAALG</sequence>
<evidence type="ECO:0000256" key="3">
    <source>
        <dbReference type="RuleBase" id="RU363015"/>
    </source>
</evidence>
<dbReference type="Gene3D" id="3.40.50.450">
    <property type="match status" value="1"/>
</dbReference>
<evidence type="ECO:0000256" key="1">
    <source>
        <dbReference type="ARBA" id="ARBA00000274"/>
    </source>
</evidence>
<evidence type="ECO:0000256" key="2">
    <source>
        <dbReference type="ARBA" id="ARBA00006763"/>
    </source>
</evidence>
<keyword evidence="3" id="KW-0378">Hydrolase</keyword>
<dbReference type="Proteomes" id="UP001589688">
    <property type="component" value="Unassembled WGS sequence"/>
</dbReference>
<comment type="catalytic activity">
    <reaction evidence="1">
        <text>AMP + H2O = D-ribose 5-phosphate + adenine</text>
        <dbReference type="Rhea" id="RHEA:20129"/>
        <dbReference type="ChEBI" id="CHEBI:15377"/>
        <dbReference type="ChEBI" id="CHEBI:16708"/>
        <dbReference type="ChEBI" id="CHEBI:78346"/>
        <dbReference type="ChEBI" id="CHEBI:456215"/>
        <dbReference type="EC" id="3.2.2.4"/>
    </reaction>
</comment>
<comment type="similarity">
    <text evidence="2 3">Belongs to the LOG family.</text>
</comment>
<dbReference type="Pfam" id="PF03641">
    <property type="entry name" value="Lysine_decarbox"/>
    <property type="match status" value="1"/>
</dbReference>
<keyword evidence="5" id="KW-1185">Reference proteome</keyword>
<organism evidence="4 5">
    <name type="scientific">Hallella seregens ATCC 51272</name>
    <dbReference type="NCBI Taxonomy" id="1336250"/>
    <lineage>
        <taxon>Bacteria</taxon>
        <taxon>Pseudomonadati</taxon>
        <taxon>Bacteroidota</taxon>
        <taxon>Bacteroidia</taxon>
        <taxon>Bacteroidales</taxon>
        <taxon>Prevotellaceae</taxon>
        <taxon>Hallella</taxon>
    </lineage>
</organism>
<dbReference type="InterPro" id="IPR005269">
    <property type="entry name" value="LOG"/>
</dbReference>
<gene>
    <name evidence="4" type="ORF">ACFFK8_10675</name>
</gene>
<dbReference type="EC" id="3.2.2.n1" evidence="3"/>
<keyword evidence="3" id="KW-0203">Cytokinin biosynthesis</keyword>
<dbReference type="RefSeq" id="WP_005845507.1">
    <property type="nucleotide sequence ID" value="NZ_JBHLZF010000002.1"/>
</dbReference>
<dbReference type="PANTHER" id="PTHR31223">
    <property type="entry name" value="LOG FAMILY PROTEIN YJL055W"/>
    <property type="match status" value="1"/>
</dbReference>
<evidence type="ECO:0000313" key="4">
    <source>
        <dbReference type="EMBL" id="MFB9898240.1"/>
    </source>
</evidence>
<comment type="caution">
    <text evidence="4">The sequence shown here is derived from an EMBL/GenBank/DDBJ whole genome shotgun (WGS) entry which is preliminary data.</text>
</comment>
<dbReference type="EMBL" id="JBHLZF010000002">
    <property type="protein sequence ID" value="MFB9898240.1"/>
    <property type="molecule type" value="Genomic_DNA"/>
</dbReference>
<proteinExistence type="inferred from homology"/>
<dbReference type="NCBIfam" id="TIGR00730">
    <property type="entry name" value="Rossman fold protein, TIGR00730 family"/>
    <property type="match status" value="1"/>
</dbReference>